<evidence type="ECO:0000313" key="9">
    <source>
        <dbReference type="Proteomes" id="UP000196531"/>
    </source>
</evidence>
<protein>
    <recommendedName>
        <fullName evidence="7">tRNA/rRNA methyltransferase SpoU type domain-containing protein</fullName>
    </recommendedName>
</protein>
<sequence>MKLERLAAKDLKDSDFLISTVDQFDKEDTKSHPIHIVLDNLRSSFNVGSLFRTAEALGIEQIHLCGYTPTPENSKTAKSALGTDEWIKWTYWESTLECLEHLKSEGVTLYAFETEQNAILLSEVKPASKSAIILGNERYGLSSPTLNRADHILKINLHGKKNSLNVGICGAIALNHFVETI</sequence>
<accession>A0A1Y5FDG4</accession>
<reference evidence="9" key="1">
    <citation type="journal article" date="2017" name="Proc. Natl. Acad. Sci. U.S.A.">
        <title>Simulation of Deepwater Horizon oil plume reveals substrate specialization within a complex community of hydrocarbon-degraders.</title>
        <authorList>
            <person name="Hu P."/>
            <person name="Dubinsky E.A."/>
            <person name="Probst A.J."/>
            <person name="Wang J."/>
            <person name="Sieber C.M.K."/>
            <person name="Tom L.M."/>
            <person name="Gardinali P."/>
            <person name="Banfield J.F."/>
            <person name="Atlas R.M."/>
            <person name="Andersen G.L."/>
        </authorList>
    </citation>
    <scope>NUCLEOTIDE SEQUENCE [LARGE SCALE GENOMIC DNA]</scope>
</reference>
<dbReference type="InterPro" id="IPR029026">
    <property type="entry name" value="tRNA_m1G_MTases_N"/>
</dbReference>
<evidence type="ECO:0000256" key="2">
    <source>
        <dbReference type="ARBA" id="ARBA00022603"/>
    </source>
</evidence>
<keyword evidence="6" id="KW-0694">RNA-binding</keyword>
<organism evidence="8 9">
    <name type="scientific">Halobacteriovorax marinus</name>
    <dbReference type="NCBI Taxonomy" id="97084"/>
    <lineage>
        <taxon>Bacteria</taxon>
        <taxon>Pseudomonadati</taxon>
        <taxon>Bdellovibrionota</taxon>
        <taxon>Bacteriovoracia</taxon>
        <taxon>Bacteriovoracales</taxon>
        <taxon>Halobacteriovoraceae</taxon>
        <taxon>Halobacteriovorax</taxon>
    </lineage>
</organism>
<proteinExistence type="predicted"/>
<dbReference type="InterPro" id="IPR029028">
    <property type="entry name" value="Alpha/beta_knot_MTases"/>
</dbReference>
<evidence type="ECO:0000256" key="3">
    <source>
        <dbReference type="ARBA" id="ARBA00022679"/>
    </source>
</evidence>
<evidence type="ECO:0000256" key="1">
    <source>
        <dbReference type="ARBA" id="ARBA00022555"/>
    </source>
</evidence>
<evidence type="ECO:0000256" key="5">
    <source>
        <dbReference type="ARBA" id="ARBA00022694"/>
    </source>
</evidence>
<evidence type="ECO:0000313" key="8">
    <source>
        <dbReference type="EMBL" id="OUS00219.1"/>
    </source>
</evidence>
<gene>
    <name evidence="8" type="ORF">A9Q84_01380</name>
</gene>
<feature type="domain" description="tRNA/rRNA methyltransferase SpoU type" evidence="7">
    <location>
        <begin position="34"/>
        <end position="174"/>
    </location>
</feature>
<dbReference type="SUPFAM" id="SSF75217">
    <property type="entry name" value="alpha/beta knot"/>
    <property type="match status" value="1"/>
</dbReference>
<comment type="caution">
    <text evidence="8">The sequence shown here is derived from an EMBL/GenBank/DDBJ whole genome shotgun (WGS) entry which is preliminary data.</text>
</comment>
<keyword evidence="5" id="KW-0819">tRNA processing</keyword>
<dbReference type="CDD" id="cd18097">
    <property type="entry name" value="SpoU-like"/>
    <property type="match status" value="1"/>
</dbReference>
<dbReference type="Gene3D" id="3.40.1280.10">
    <property type="match status" value="1"/>
</dbReference>
<keyword evidence="4" id="KW-0949">S-adenosyl-L-methionine</keyword>
<name>A0A1Y5FDG4_9BACT</name>
<evidence type="ECO:0000259" key="7">
    <source>
        <dbReference type="Pfam" id="PF00588"/>
    </source>
</evidence>
<keyword evidence="1" id="KW-0820">tRNA-binding</keyword>
<dbReference type="Pfam" id="PF00588">
    <property type="entry name" value="SpoU_methylase"/>
    <property type="match status" value="1"/>
</dbReference>
<keyword evidence="3" id="KW-0808">Transferase</keyword>
<dbReference type="InterPro" id="IPR001537">
    <property type="entry name" value="SpoU_MeTrfase"/>
</dbReference>
<dbReference type="Proteomes" id="UP000196531">
    <property type="component" value="Unassembled WGS sequence"/>
</dbReference>
<dbReference type="PANTHER" id="PTHR43453">
    <property type="entry name" value="RRNA METHYLASE-LIKE"/>
    <property type="match status" value="1"/>
</dbReference>
<dbReference type="GO" id="GO:0002938">
    <property type="term" value="P:tRNA guanine ribose methylation"/>
    <property type="evidence" value="ECO:0007669"/>
    <property type="project" value="TreeGrafter"/>
</dbReference>
<dbReference type="GO" id="GO:0000049">
    <property type="term" value="F:tRNA binding"/>
    <property type="evidence" value="ECO:0007669"/>
    <property type="project" value="UniProtKB-KW"/>
</dbReference>
<dbReference type="AlphaFoldDB" id="A0A1Y5FDG4"/>
<keyword evidence="2" id="KW-0489">Methyltransferase</keyword>
<evidence type="ECO:0000256" key="6">
    <source>
        <dbReference type="ARBA" id="ARBA00022884"/>
    </source>
</evidence>
<dbReference type="EMBL" id="MAAO01000002">
    <property type="protein sequence ID" value="OUS00219.1"/>
    <property type="molecule type" value="Genomic_DNA"/>
</dbReference>
<evidence type="ECO:0000256" key="4">
    <source>
        <dbReference type="ARBA" id="ARBA00022691"/>
    </source>
</evidence>
<dbReference type="InterPro" id="IPR033671">
    <property type="entry name" value="TrmH"/>
</dbReference>
<dbReference type="PANTHER" id="PTHR43453:SF1">
    <property type="entry name" value="TRNA_RRNA METHYLTRANSFERASE SPOU TYPE DOMAIN-CONTAINING PROTEIN"/>
    <property type="match status" value="1"/>
</dbReference>
<dbReference type="GO" id="GO:0008173">
    <property type="term" value="F:RNA methyltransferase activity"/>
    <property type="evidence" value="ECO:0007669"/>
    <property type="project" value="InterPro"/>
</dbReference>